<evidence type="ECO:0000313" key="3">
    <source>
        <dbReference type="WBParaSite" id="L893_g12347.t1"/>
    </source>
</evidence>
<evidence type="ECO:0000313" key="2">
    <source>
        <dbReference type="Proteomes" id="UP000095287"/>
    </source>
</evidence>
<reference evidence="3" key="1">
    <citation type="submission" date="2016-11" db="UniProtKB">
        <authorList>
            <consortium name="WormBaseParasite"/>
        </authorList>
    </citation>
    <scope>IDENTIFICATION</scope>
</reference>
<feature type="chain" id="PRO_5009311687" evidence="1">
    <location>
        <begin position="19"/>
        <end position="185"/>
    </location>
</feature>
<dbReference type="AlphaFoldDB" id="A0A1I7Y4B7"/>
<keyword evidence="2" id="KW-1185">Reference proteome</keyword>
<evidence type="ECO:0000256" key="1">
    <source>
        <dbReference type="SAM" id="SignalP"/>
    </source>
</evidence>
<organism evidence="2 3">
    <name type="scientific">Steinernema glaseri</name>
    <dbReference type="NCBI Taxonomy" id="37863"/>
    <lineage>
        <taxon>Eukaryota</taxon>
        <taxon>Metazoa</taxon>
        <taxon>Ecdysozoa</taxon>
        <taxon>Nematoda</taxon>
        <taxon>Chromadorea</taxon>
        <taxon>Rhabditida</taxon>
        <taxon>Tylenchina</taxon>
        <taxon>Panagrolaimomorpha</taxon>
        <taxon>Strongyloidoidea</taxon>
        <taxon>Steinernematidae</taxon>
        <taxon>Steinernema</taxon>
    </lineage>
</organism>
<keyword evidence="1" id="KW-0732">Signal</keyword>
<proteinExistence type="predicted"/>
<dbReference type="Proteomes" id="UP000095287">
    <property type="component" value="Unplaced"/>
</dbReference>
<dbReference type="WBParaSite" id="L893_g12347.t1">
    <property type="protein sequence ID" value="L893_g12347.t1"/>
    <property type="gene ID" value="L893_g12347"/>
</dbReference>
<protein>
    <submittedName>
        <fullName evidence="3">CUB domain-containing protein</fullName>
    </submittedName>
</protein>
<accession>A0A1I7Y4B7</accession>
<sequence length="185" mass="21492">MNFFCALLSSLFLSTIYAFDGSYEQLDSCHAKIHKLHFPRQLAAFPSRRSQMCSLVVRAEEGHSVRITFHSLRRACNMQTYGLFIHEQDKPPVNMVVVEELHLSRPDCESSVSIVMGPHFRQYEYRAAHFCKQHNGLTEVVKKVVCHRGLLVFKTSPDAKDFVRFRLEIPEEHEERPFLVHNLDC</sequence>
<name>A0A1I7Y4B7_9BILA</name>
<feature type="signal peptide" evidence="1">
    <location>
        <begin position="1"/>
        <end position="18"/>
    </location>
</feature>